<feature type="transmembrane region" description="Helical" evidence="1">
    <location>
        <begin position="94"/>
        <end position="115"/>
    </location>
</feature>
<feature type="transmembrane region" description="Helical" evidence="1">
    <location>
        <begin position="243"/>
        <end position="261"/>
    </location>
</feature>
<accession>A0A8H5HTW0</accession>
<feature type="transmembrane region" description="Helical" evidence="1">
    <location>
        <begin position="65"/>
        <end position="82"/>
    </location>
</feature>
<proteinExistence type="predicted"/>
<evidence type="ECO:0000313" key="3">
    <source>
        <dbReference type="EMBL" id="KAF5389335.1"/>
    </source>
</evidence>
<keyword evidence="1" id="KW-0812">Transmembrane</keyword>
<dbReference type="OrthoDB" id="2626017at2759"/>
<protein>
    <recommendedName>
        <fullName evidence="2">DUF6533 domain-containing protein</fullName>
    </recommendedName>
</protein>
<dbReference type="InterPro" id="IPR045340">
    <property type="entry name" value="DUF6533"/>
</dbReference>
<dbReference type="AlphaFoldDB" id="A0A8H5HTW0"/>
<keyword evidence="4" id="KW-1185">Reference proteome</keyword>
<feature type="transmembrane region" description="Helical" evidence="1">
    <location>
        <begin position="127"/>
        <end position="150"/>
    </location>
</feature>
<dbReference type="EMBL" id="JAACJN010000023">
    <property type="protein sequence ID" value="KAF5389335.1"/>
    <property type="molecule type" value="Genomic_DNA"/>
</dbReference>
<organism evidence="3 4">
    <name type="scientific">Collybiopsis confluens</name>
    <dbReference type="NCBI Taxonomy" id="2823264"/>
    <lineage>
        <taxon>Eukaryota</taxon>
        <taxon>Fungi</taxon>
        <taxon>Dikarya</taxon>
        <taxon>Basidiomycota</taxon>
        <taxon>Agaricomycotina</taxon>
        <taxon>Agaricomycetes</taxon>
        <taxon>Agaricomycetidae</taxon>
        <taxon>Agaricales</taxon>
        <taxon>Marasmiineae</taxon>
        <taxon>Omphalotaceae</taxon>
        <taxon>Collybiopsis</taxon>
    </lineage>
</organism>
<dbReference type="Pfam" id="PF20151">
    <property type="entry name" value="DUF6533"/>
    <property type="match status" value="1"/>
</dbReference>
<feature type="domain" description="DUF6533" evidence="2">
    <location>
        <begin position="27"/>
        <end position="72"/>
    </location>
</feature>
<dbReference type="Proteomes" id="UP000518752">
    <property type="component" value="Unassembled WGS sequence"/>
</dbReference>
<keyword evidence="1" id="KW-1133">Transmembrane helix</keyword>
<feature type="transmembrane region" description="Helical" evidence="1">
    <location>
        <begin position="210"/>
        <end position="231"/>
    </location>
</feature>
<name>A0A8H5HTW0_9AGAR</name>
<feature type="transmembrane region" description="Helical" evidence="1">
    <location>
        <begin position="27"/>
        <end position="44"/>
    </location>
</feature>
<evidence type="ECO:0000259" key="2">
    <source>
        <dbReference type="Pfam" id="PF20151"/>
    </source>
</evidence>
<comment type="caution">
    <text evidence="3">The sequence shown here is derived from an EMBL/GenBank/DDBJ whole genome shotgun (WGS) entry which is preliminary data.</text>
</comment>
<evidence type="ECO:0000256" key="1">
    <source>
        <dbReference type="SAM" id="Phobius"/>
    </source>
</evidence>
<gene>
    <name evidence="3" type="ORF">D9757_003501</name>
</gene>
<reference evidence="3 4" key="1">
    <citation type="journal article" date="2020" name="ISME J.">
        <title>Uncovering the hidden diversity of litter-decomposition mechanisms in mushroom-forming fungi.</title>
        <authorList>
            <person name="Floudas D."/>
            <person name="Bentzer J."/>
            <person name="Ahren D."/>
            <person name="Johansson T."/>
            <person name="Persson P."/>
            <person name="Tunlid A."/>
        </authorList>
    </citation>
    <scope>NUCLEOTIDE SEQUENCE [LARGE SCALE GENOMIC DNA]</scope>
    <source>
        <strain evidence="3 4">CBS 406.79</strain>
    </source>
</reference>
<sequence>MSNSSSSPTSILPPSLDLPPHLSAQKYFLVCTLTVAAWDTLVLSPRTWRLMKSGEWPVLKILFHFLRVFMPLEFTVVAVAFFDTKWSQSTCSKFFLFEPICTAVLLAAASAVHVIRIRAIYEKSRPILALIGGLFAVQVVVTAICCGFYRSVPLEEGQGCIAGPKHNWVGIYWLAPTLLYTASFALALNRSIVSLHVKHLTPWKLMLRDGLNLYGAIWGVNMVNMLFWFIMKPTGIADPVKTIVTSMAAVLTTSMTLRIILNIRGSLVSGGVFTGVTVSSGQTSSRTTHVISTRSAAQANPTSVHTYNLDEIRTTKPEAGWSESDNDNKVIAIDTSNGGNGVRITVDREVVGYDEFNHQHK</sequence>
<evidence type="ECO:0000313" key="4">
    <source>
        <dbReference type="Proteomes" id="UP000518752"/>
    </source>
</evidence>
<keyword evidence="1" id="KW-0472">Membrane</keyword>
<feature type="transmembrane region" description="Helical" evidence="1">
    <location>
        <begin position="170"/>
        <end position="189"/>
    </location>
</feature>